<dbReference type="CDD" id="cd06261">
    <property type="entry name" value="TM_PBP2"/>
    <property type="match status" value="1"/>
</dbReference>
<evidence type="ECO:0000256" key="4">
    <source>
        <dbReference type="ARBA" id="ARBA00022692"/>
    </source>
</evidence>
<proteinExistence type="inferred from homology"/>
<dbReference type="PROSITE" id="PS50928">
    <property type="entry name" value="ABC_TM1"/>
    <property type="match status" value="2"/>
</dbReference>
<keyword evidence="10" id="KW-1185">Reference proteome</keyword>
<dbReference type="SUPFAM" id="SSF161098">
    <property type="entry name" value="MetI-like"/>
    <property type="match status" value="2"/>
</dbReference>
<dbReference type="AlphaFoldDB" id="A0A936ZR46"/>
<evidence type="ECO:0000256" key="2">
    <source>
        <dbReference type="ARBA" id="ARBA00022448"/>
    </source>
</evidence>
<feature type="transmembrane region" description="Helical" evidence="7">
    <location>
        <begin position="87"/>
        <end position="107"/>
    </location>
</feature>
<dbReference type="GO" id="GO:0005886">
    <property type="term" value="C:plasma membrane"/>
    <property type="evidence" value="ECO:0007669"/>
    <property type="project" value="UniProtKB-SubCell"/>
</dbReference>
<comment type="caution">
    <text evidence="9">The sequence shown here is derived from an EMBL/GenBank/DDBJ whole genome shotgun (WGS) entry which is preliminary data.</text>
</comment>
<dbReference type="InterPro" id="IPR000515">
    <property type="entry name" value="MetI-like"/>
</dbReference>
<protein>
    <submittedName>
        <fullName evidence="9">Iron ABC transporter permease</fullName>
    </submittedName>
</protein>
<keyword evidence="6 7" id="KW-0472">Membrane</keyword>
<keyword evidence="2 7" id="KW-0813">Transport</keyword>
<dbReference type="Pfam" id="PF00528">
    <property type="entry name" value="BPD_transp_1"/>
    <property type="match status" value="1"/>
</dbReference>
<feature type="domain" description="ABC transmembrane type-1" evidence="8">
    <location>
        <begin position="330"/>
        <end position="529"/>
    </location>
</feature>
<dbReference type="PANTHER" id="PTHR30183:SF2">
    <property type="entry name" value="IRON UTILIZATION PROTEIN"/>
    <property type="match status" value="1"/>
</dbReference>
<dbReference type="PANTHER" id="PTHR30183">
    <property type="entry name" value="MOLYBDENUM TRANSPORT SYSTEM PERMEASE PROTEIN MODB"/>
    <property type="match status" value="1"/>
</dbReference>
<name>A0A936ZR46_9BURK</name>
<feature type="transmembrane region" description="Helical" evidence="7">
    <location>
        <begin position="403"/>
        <end position="425"/>
    </location>
</feature>
<evidence type="ECO:0000256" key="6">
    <source>
        <dbReference type="ARBA" id="ARBA00023136"/>
    </source>
</evidence>
<comment type="similarity">
    <text evidence="7">Belongs to the binding-protein-dependent transport system permease family.</text>
</comment>
<keyword evidence="3" id="KW-1003">Cell membrane</keyword>
<feature type="transmembrane region" description="Helical" evidence="7">
    <location>
        <begin position="511"/>
        <end position="529"/>
    </location>
</feature>
<feature type="transmembrane region" description="Helical" evidence="7">
    <location>
        <begin position="51"/>
        <end position="80"/>
    </location>
</feature>
<keyword evidence="4 7" id="KW-0812">Transmembrane</keyword>
<evidence type="ECO:0000313" key="9">
    <source>
        <dbReference type="EMBL" id="MBL0422161.1"/>
    </source>
</evidence>
<reference evidence="9" key="1">
    <citation type="submission" date="2021-01" db="EMBL/GenBank/DDBJ databases">
        <title>Ramlibacter sp. strain AW1 16S ribosomal RNA gene Genome sequencing and assembly.</title>
        <authorList>
            <person name="Kang M."/>
        </authorList>
    </citation>
    <scope>NUCLEOTIDE SEQUENCE</scope>
    <source>
        <strain evidence="9">AW1</strain>
    </source>
</reference>
<gene>
    <name evidence="9" type="ORF">JI739_17570</name>
</gene>
<evidence type="ECO:0000256" key="5">
    <source>
        <dbReference type="ARBA" id="ARBA00022989"/>
    </source>
</evidence>
<keyword evidence="5 7" id="KW-1133">Transmembrane helix</keyword>
<feature type="transmembrane region" description="Helical" evidence="7">
    <location>
        <begin position="293"/>
        <end position="314"/>
    </location>
</feature>
<feature type="transmembrane region" description="Helical" evidence="7">
    <location>
        <begin position="236"/>
        <end position="255"/>
    </location>
</feature>
<evidence type="ECO:0000256" key="1">
    <source>
        <dbReference type="ARBA" id="ARBA00004651"/>
    </source>
</evidence>
<feature type="transmembrane region" description="Helical" evidence="7">
    <location>
        <begin position="190"/>
        <end position="216"/>
    </location>
</feature>
<feature type="transmembrane region" description="Helical" evidence="7">
    <location>
        <begin position="334"/>
        <end position="353"/>
    </location>
</feature>
<dbReference type="InterPro" id="IPR035906">
    <property type="entry name" value="MetI-like_sf"/>
</dbReference>
<accession>A0A936ZR46</accession>
<feature type="domain" description="ABC transmembrane type-1" evidence="8">
    <location>
        <begin position="52"/>
        <end position="254"/>
    </location>
</feature>
<feature type="transmembrane region" description="Helical" evidence="7">
    <location>
        <begin position="365"/>
        <end position="391"/>
    </location>
</feature>
<dbReference type="GO" id="GO:0055085">
    <property type="term" value="P:transmembrane transport"/>
    <property type="evidence" value="ECO:0007669"/>
    <property type="project" value="InterPro"/>
</dbReference>
<comment type="subcellular location">
    <subcellularLocation>
        <location evidence="1 7">Cell membrane</location>
        <topology evidence="1 7">Multi-pass membrane protein</topology>
    </subcellularLocation>
</comment>
<dbReference type="Proteomes" id="UP000613011">
    <property type="component" value="Unassembled WGS sequence"/>
</dbReference>
<feature type="transmembrane region" description="Helical" evidence="7">
    <location>
        <begin position="140"/>
        <end position="161"/>
    </location>
</feature>
<evidence type="ECO:0000313" key="10">
    <source>
        <dbReference type="Proteomes" id="UP000613011"/>
    </source>
</evidence>
<evidence type="ECO:0000259" key="8">
    <source>
        <dbReference type="PROSITE" id="PS50928"/>
    </source>
</evidence>
<dbReference type="RefSeq" id="WP_201685238.1">
    <property type="nucleotide sequence ID" value="NZ_JAEQNA010000007.1"/>
</dbReference>
<evidence type="ECO:0000256" key="7">
    <source>
        <dbReference type="RuleBase" id="RU363032"/>
    </source>
</evidence>
<organism evidence="9 10">
    <name type="scientific">Ramlibacter aurantiacus</name>
    <dbReference type="NCBI Taxonomy" id="2801330"/>
    <lineage>
        <taxon>Bacteria</taxon>
        <taxon>Pseudomonadati</taxon>
        <taxon>Pseudomonadota</taxon>
        <taxon>Betaproteobacteria</taxon>
        <taxon>Burkholderiales</taxon>
        <taxon>Comamonadaceae</taxon>
        <taxon>Ramlibacter</taxon>
    </lineage>
</organism>
<evidence type="ECO:0000256" key="3">
    <source>
        <dbReference type="ARBA" id="ARBA00022475"/>
    </source>
</evidence>
<dbReference type="EMBL" id="JAEQNA010000007">
    <property type="protein sequence ID" value="MBL0422161.1"/>
    <property type="molecule type" value="Genomic_DNA"/>
</dbReference>
<dbReference type="Gene3D" id="1.10.3720.10">
    <property type="entry name" value="MetI-like"/>
    <property type="match status" value="2"/>
</dbReference>
<sequence length="538" mass="57709">MQSPRLPDFLLLVLGLVIVVPVGGVLAAWLQWDARSADILRQMASTVLAEYAMTSLLLCTVVAFGVAVVGTACAACVTLFDFRGRRTFEWALLLPLAVPAYVVAYAYTDFLQFSGPLQSGVRAAFGLEGRVFPEIRSLPGAAWVFVFALYPYVYLLARAALGERASHLMEAARLLGAPLGRRIRSVALPLARPAVAAGVALALMETLADFGVTSYFGIQTFSVGIYKAWLAMDDRIAAAQLATSLLAVVALLLALEWRSQRRLRFSTARGGRAGSSDSQPTPLRGAPARLAQAICAFPILMGFVLPVLFMLRPLAADWSVLPWDRFVLWASNSVRLGLISASLAVAIALLLAYRLRRRPDPITRGVVGLAGLGYAVPGAVIVVGLLLPVGWLQQVAPGVPSSYWVTGTIVGVVWAYLVRFMSVALQSVQSGYARIPPSLDDSARMLGTSGLRLLAQVHWPLLRRAAAAAGLLVFVDVMKELPATMVLRPFNTDTLAVVAYQLARDERLGEAALPSLALVLVGLLPVVLLSKTLRSRPG</sequence>